<evidence type="ECO:0000313" key="2">
    <source>
        <dbReference type="EMBL" id="BDL43037.1"/>
    </source>
</evidence>
<proteinExistence type="predicted"/>
<organism evidence="2 3">
    <name type="scientific">Akkermansia biwaensis</name>
    <dbReference type="NCBI Taxonomy" id="2946555"/>
    <lineage>
        <taxon>Bacteria</taxon>
        <taxon>Pseudomonadati</taxon>
        <taxon>Verrucomicrobiota</taxon>
        <taxon>Verrucomicrobiia</taxon>
        <taxon>Verrucomicrobiales</taxon>
        <taxon>Akkermansiaceae</taxon>
        <taxon>Akkermansia</taxon>
    </lineage>
</organism>
<keyword evidence="1" id="KW-0732">Signal</keyword>
<evidence type="ECO:0008006" key="4">
    <source>
        <dbReference type="Google" id="ProtNLM"/>
    </source>
</evidence>
<feature type="signal peptide" evidence="1">
    <location>
        <begin position="1"/>
        <end position="17"/>
    </location>
</feature>
<protein>
    <recommendedName>
        <fullName evidence="4">Lipoprotein</fullName>
    </recommendedName>
</protein>
<reference evidence="2" key="1">
    <citation type="submission" date="2022-06" db="EMBL/GenBank/DDBJ databases">
        <title>Akkermansia biwalacus sp. nov., an anaerobic mucin-degrading bacterium isolated from human intestine.</title>
        <authorList>
            <person name="Kobayashi Y."/>
            <person name="Inoue S."/>
            <person name="Kawahara T."/>
            <person name="Kohda N."/>
        </authorList>
    </citation>
    <scope>NUCLEOTIDE SEQUENCE</scope>
    <source>
        <strain evidence="2">WON2089</strain>
    </source>
</reference>
<gene>
    <name evidence="2" type="ORF">Abiwalacus_06110</name>
</gene>
<accession>A0ABM7ZEC9</accession>
<dbReference type="Proteomes" id="UP001062263">
    <property type="component" value="Chromosome"/>
</dbReference>
<keyword evidence="3" id="KW-1185">Reference proteome</keyword>
<dbReference type="RefSeq" id="WP_215435699.1">
    <property type="nucleotide sequence ID" value="NZ_AP025943.1"/>
</dbReference>
<evidence type="ECO:0000313" key="3">
    <source>
        <dbReference type="Proteomes" id="UP001062263"/>
    </source>
</evidence>
<name>A0ABM7ZEC9_9BACT</name>
<dbReference type="PROSITE" id="PS51257">
    <property type="entry name" value="PROKAR_LIPOPROTEIN"/>
    <property type="match status" value="1"/>
</dbReference>
<feature type="chain" id="PRO_5045078112" description="Lipoprotein" evidence="1">
    <location>
        <begin position="18"/>
        <end position="187"/>
    </location>
</feature>
<dbReference type="EMBL" id="AP025943">
    <property type="protein sequence ID" value="BDL43037.1"/>
    <property type="molecule type" value="Genomic_DNA"/>
</dbReference>
<evidence type="ECO:0000256" key="1">
    <source>
        <dbReference type="SAM" id="SignalP"/>
    </source>
</evidence>
<sequence length="187" mass="19318">MSARLFNKYSLSSLSLAVLSVGFLSCGGSGDTGEGDCLPTGSRLDMVVPIADEVNPENRTTLTIQLTGNGSDLPLAKIQGAAAEPAIPATTHMIYRRPSAEKASLKGNFVLAQGQITLPGPIVVIFYGSVQVDMDITYHASTKHETAQGTCTGSVSFISGVQEGAGAVAGNPWSGTAGTVYYYPTGN</sequence>